<keyword evidence="2" id="KW-1185">Reference proteome</keyword>
<dbReference type="Proteomes" id="UP000193922">
    <property type="component" value="Unassembled WGS sequence"/>
</dbReference>
<dbReference type="GeneID" id="63801876"/>
<comment type="caution">
    <text evidence="1">The sequence shown here is derived from an EMBL/GenBank/DDBJ whole genome shotgun (WGS) entry which is preliminary data.</text>
</comment>
<dbReference type="EMBL" id="MCFD01000001">
    <property type="protein sequence ID" value="ORX74976.1"/>
    <property type="molecule type" value="Genomic_DNA"/>
</dbReference>
<sequence length="301" mass="34010">MAEHEDSDDELMSRGQLLSLFTGLWDVYTWTCRISLYGRQSALPYKLVSYQARCIPGTNRNADFLICYSTAPMYDFYSAHSAVVCRQTTPTDTIPDDALEEMGILALEIWKHQPTRLTVPILLLHGVKIRIVKFNRDGNLHSLVGKYVDPQGSEVVDFFGDCKELMVNLCRVFSLPANEFGHVCEYSHKPKGYRFEPHGNEYKMSAVDKCGKDTFIVSIVGRGNYTLAGRHDHIIYGKFNSHAAVLRVSWIPADQPVEYTPDYKIGSSALNAKPKVLQCGTVVKDIARHRMEFIIYEDTAG</sequence>
<proteinExistence type="predicted"/>
<organism evidence="1 2">
    <name type="scientific">Linderina pennispora</name>
    <dbReference type="NCBI Taxonomy" id="61395"/>
    <lineage>
        <taxon>Eukaryota</taxon>
        <taxon>Fungi</taxon>
        <taxon>Fungi incertae sedis</taxon>
        <taxon>Zoopagomycota</taxon>
        <taxon>Kickxellomycotina</taxon>
        <taxon>Kickxellomycetes</taxon>
        <taxon>Kickxellales</taxon>
        <taxon>Kickxellaceae</taxon>
        <taxon>Linderina</taxon>
    </lineage>
</organism>
<name>A0A1Y1WNZ6_9FUNG</name>
<evidence type="ECO:0000313" key="2">
    <source>
        <dbReference type="Proteomes" id="UP000193922"/>
    </source>
</evidence>
<protein>
    <submittedName>
        <fullName evidence="1">Uncharacterized protein</fullName>
    </submittedName>
</protein>
<gene>
    <name evidence="1" type="ORF">DL89DRAFT_25396</name>
</gene>
<accession>A0A1Y1WNZ6</accession>
<evidence type="ECO:0000313" key="1">
    <source>
        <dbReference type="EMBL" id="ORX74976.1"/>
    </source>
</evidence>
<reference evidence="1 2" key="1">
    <citation type="submission" date="2016-07" db="EMBL/GenBank/DDBJ databases">
        <title>Pervasive Adenine N6-methylation of Active Genes in Fungi.</title>
        <authorList>
            <consortium name="DOE Joint Genome Institute"/>
            <person name="Mondo S.J."/>
            <person name="Dannebaum R.O."/>
            <person name="Kuo R.C."/>
            <person name="Labutti K."/>
            <person name="Haridas S."/>
            <person name="Kuo A."/>
            <person name="Salamov A."/>
            <person name="Ahrendt S.R."/>
            <person name="Lipzen A."/>
            <person name="Sullivan W."/>
            <person name="Andreopoulos W.B."/>
            <person name="Clum A."/>
            <person name="Lindquist E."/>
            <person name="Daum C."/>
            <person name="Ramamoorthy G.K."/>
            <person name="Gryganskyi A."/>
            <person name="Culley D."/>
            <person name="Magnuson J.K."/>
            <person name="James T.Y."/>
            <person name="O'Malley M.A."/>
            <person name="Stajich J.E."/>
            <person name="Spatafora J.W."/>
            <person name="Visel A."/>
            <person name="Grigoriev I.V."/>
        </authorList>
    </citation>
    <scope>NUCLEOTIDE SEQUENCE [LARGE SCALE GENOMIC DNA]</scope>
    <source>
        <strain evidence="1 2">ATCC 12442</strain>
    </source>
</reference>
<dbReference type="RefSeq" id="XP_040748187.1">
    <property type="nucleotide sequence ID" value="XM_040885228.1"/>
</dbReference>
<dbReference type="OrthoDB" id="5592585at2759"/>
<dbReference type="AlphaFoldDB" id="A0A1Y1WNZ6"/>